<dbReference type="Proteomes" id="UP000190890">
    <property type="component" value="Unassembled WGS sequence"/>
</dbReference>
<feature type="transmembrane region" description="Helical" evidence="1">
    <location>
        <begin position="507"/>
        <end position="527"/>
    </location>
</feature>
<feature type="transmembrane region" description="Helical" evidence="1">
    <location>
        <begin position="370"/>
        <end position="389"/>
    </location>
</feature>
<proteinExistence type="predicted"/>
<dbReference type="OrthoDB" id="1815069at2"/>
<evidence type="ECO:0000313" key="2">
    <source>
        <dbReference type="EMBL" id="OOM76031.1"/>
    </source>
</evidence>
<feature type="transmembrane region" description="Helical" evidence="1">
    <location>
        <begin position="270"/>
        <end position="290"/>
    </location>
</feature>
<feature type="transmembrane region" description="Helical" evidence="1">
    <location>
        <begin position="696"/>
        <end position="715"/>
    </location>
</feature>
<gene>
    <name evidence="2" type="ORF">CLPUN_28790</name>
</gene>
<keyword evidence="3" id="KW-1185">Reference proteome</keyword>
<feature type="transmembrane region" description="Helical" evidence="1">
    <location>
        <begin position="447"/>
        <end position="464"/>
    </location>
</feature>
<feature type="transmembrane region" description="Helical" evidence="1">
    <location>
        <begin position="423"/>
        <end position="441"/>
    </location>
</feature>
<dbReference type="AlphaFoldDB" id="A0A1S8TEF5"/>
<feature type="transmembrane region" description="Helical" evidence="1">
    <location>
        <begin position="188"/>
        <end position="211"/>
    </location>
</feature>
<feature type="transmembrane region" description="Helical" evidence="1">
    <location>
        <begin position="645"/>
        <end position="663"/>
    </location>
</feature>
<feature type="transmembrane region" description="Helical" evidence="1">
    <location>
        <begin position="311"/>
        <end position="335"/>
    </location>
</feature>
<feature type="transmembrane region" description="Helical" evidence="1">
    <location>
        <begin position="587"/>
        <end position="607"/>
    </location>
</feature>
<feature type="transmembrane region" description="Helical" evidence="1">
    <location>
        <begin position="721"/>
        <end position="739"/>
    </location>
</feature>
<organism evidence="2 3">
    <name type="scientific">Clostridium puniceum</name>
    <dbReference type="NCBI Taxonomy" id="29367"/>
    <lineage>
        <taxon>Bacteria</taxon>
        <taxon>Bacillati</taxon>
        <taxon>Bacillota</taxon>
        <taxon>Clostridia</taxon>
        <taxon>Eubacteriales</taxon>
        <taxon>Clostridiaceae</taxon>
        <taxon>Clostridium</taxon>
    </lineage>
</organism>
<feature type="transmembrane region" description="Helical" evidence="1">
    <location>
        <begin position="669"/>
        <end position="689"/>
    </location>
</feature>
<feature type="transmembrane region" description="Helical" evidence="1">
    <location>
        <begin position="395"/>
        <end position="416"/>
    </location>
</feature>
<feature type="transmembrane region" description="Helical" evidence="1">
    <location>
        <begin position="128"/>
        <end position="151"/>
    </location>
</feature>
<feature type="transmembrane region" description="Helical" evidence="1">
    <location>
        <begin position="562"/>
        <end position="578"/>
    </location>
</feature>
<keyword evidence="1" id="KW-0812">Transmembrane</keyword>
<evidence type="ECO:0008006" key="4">
    <source>
        <dbReference type="Google" id="ProtNLM"/>
    </source>
</evidence>
<feature type="transmembrane region" description="Helical" evidence="1">
    <location>
        <begin position="906"/>
        <end position="924"/>
    </location>
</feature>
<feature type="transmembrane region" description="Helical" evidence="1">
    <location>
        <begin position="341"/>
        <end position="363"/>
    </location>
</feature>
<feature type="transmembrane region" description="Helical" evidence="1">
    <location>
        <begin position="834"/>
        <end position="851"/>
    </location>
</feature>
<dbReference type="STRING" id="29367.CLPUN_28790"/>
<accession>A0A1S8TEF5</accession>
<feature type="transmembrane region" description="Helical" evidence="1">
    <location>
        <begin position="619"/>
        <end position="636"/>
    </location>
</feature>
<feature type="transmembrane region" description="Helical" evidence="1">
    <location>
        <begin position="248"/>
        <end position="264"/>
    </location>
</feature>
<feature type="transmembrane region" description="Helical" evidence="1">
    <location>
        <begin position="157"/>
        <end position="176"/>
    </location>
</feature>
<sequence length="975" mass="113177">MNNKANKDEFLGYINFLWKQGQISENALIKIRDEYCKEKLRWKEVSNDRFQTYEQNTENLSENDFYNSKEIRNDLEPEKIKEEYFTVLEEPSSEINNNEIKTTVNKSYDIERNQNINEKSKLIKERNITIILSLGIVLILLAGIILATSTWSLMSNGVKTIALLMVSILFFLMSRFTEKKLKIIKTSFAFWILGNLFLPVILLSIGFFKLLGNYLSIGGQGRYVYGIISSAICLIFFSYSIKKYKKVTFTWITLIDSEILYWFILKQLNINYNMELLMLLIYTLMLSGIYHKLNKTQSIYHFVTKTIKYYVLINLVACIFRILGSSVYATIVTMMGEPNQIIQVGILTVAIVVLTIIITYWIYDFKFQGGIFVSSILILAIHMICITFRLKMDVFAYYIIMNLGLIAIYGVIYYFNNFKYLKTGTDVIILSTMIILDLISIIPLKALYTAVLIYILVVIIVITTKKAKDEFYLGALKFAIPITIFIANLFTLAGLKLIENIFSNGRFHLGFIYIILNIGSIYGLSLILNLKNKNNYKIYLYEGHTFLALIYFLTLFFPIDRIIAGTAVAIVTGGCFLLEKSELKIKIYLYLFITMITIVLLDLDILFRFNKMNIFFLKPQNIFLCISLILTIIWICSKEIWKKRLNSYIIGIYSFGFFNSLFFNDFENLNYKFILFLIGCIGLLVLFLYKSKKIALIYIPIGCLWIISLRIIYYFDTINQTVANCLVACIIAAIGYILYNMDEISGQKEILYCHIFSGISLICSIMISFDESIPYVFNIFSLIVFGVFLYYGSQFINNENLKRSLKISSMFFNYIAYGRLILKLGFLEKYQMDFVLVPSIIILHLIIKYYFKKKNTVCIVMLRIWYLSVGIILLLSHQNNNSFEAIAFCILCIISIIVGFIIQRKLYFIGGAIFLLVGVFLNTLNFWLSIPWWIYLLLGGALLIFFASKNEFNKSNKKDRKENFISKIIKKIKTW</sequence>
<feature type="transmembrane region" description="Helical" evidence="1">
    <location>
        <begin position="858"/>
        <end position="876"/>
    </location>
</feature>
<keyword evidence="1" id="KW-1133">Transmembrane helix</keyword>
<feature type="transmembrane region" description="Helical" evidence="1">
    <location>
        <begin position="930"/>
        <end position="948"/>
    </location>
</feature>
<keyword evidence="1" id="KW-0472">Membrane</keyword>
<feature type="transmembrane region" description="Helical" evidence="1">
    <location>
        <begin position="539"/>
        <end position="556"/>
    </location>
</feature>
<dbReference type="RefSeq" id="WP_077847965.1">
    <property type="nucleotide sequence ID" value="NZ_LZZM01000178.1"/>
</dbReference>
<protein>
    <recommendedName>
        <fullName evidence="4">DUF2157 domain-containing protein</fullName>
    </recommendedName>
</protein>
<feature type="transmembrane region" description="Helical" evidence="1">
    <location>
        <begin position="882"/>
        <end position="901"/>
    </location>
</feature>
<evidence type="ECO:0000256" key="1">
    <source>
        <dbReference type="SAM" id="Phobius"/>
    </source>
</evidence>
<name>A0A1S8TEF5_9CLOT</name>
<dbReference type="EMBL" id="LZZM01000178">
    <property type="protein sequence ID" value="OOM76031.1"/>
    <property type="molecule type" value="Genomic_DNA"/>
</dbReference>
<feature type="transmembrane region" description="Helical" evidence="1">
    <location>
        <begin position="751"/>
        <end position="769"/>
    </location>
</feature>
<reference evidence="2 3" key="1">
    <citation type="submission" date="2016-05" db="EMBL/GenBank/DDBJ databases">
        <title>Microbial solvent formation.</title>
        <authorList>
            <person name="Poehlein A."/>
            <person name="Montoya Solano J.D."/>
            <person name="Flitsch S."/>
            <person name="Krabben P."/>
            <person name="Duerre P."/>
            <person name="Daniel R."/>
        </authorList>
    </citation>
    <scope>NUCLEOTIDE SEQUENCE [LARGE SCALE GENOMIC DNA]</scope>
    <source>
        <strain evidence="2 3">DSM 2619</strain>
    </source>
</reference>
<comment type="caution">
    <text evidence="2">The sequence shown here is derived from an EMBL/GenBank/DDBJ whole genome shotgun (WGS) entry which is preliminary data.</text>
</comment>
<evidence type="ECO:0000313" key="3">
    <source>
        <dbReference type="Proteomes" id="UP000190890"/>
    </source>
</evidence>
<feature type="transmembrane region" description="Helical" evidence="1">
    <location>
        <begin position="804"/>
        <end position="822"/>
    </location>
</feature>
<feature type="transmembrane region" description="Helical" evidence="1">
    <location>
        <begin position="775"/>
        <end position="792"/>
    </location>
</feature>
<feature type="transmembrane region" description="Helical" evidence="1">
    <location>
        <begin position="223"/>
        <end position="241"/>
    </location>
</feature>
<feature type="transmembrane region" description="Helical" evidence="1">
    <location>
        <begin position="471"/>
        <end position="495"/>
    </location>
</feature>